<protein>
    <submittedName>
        <fullName evidence="1">Uncharacterized protein</fullName>
    </submittedName>
</protein>
<organism evidence="1">
    <name type="scientific">Siphoviridae sp. ctxMM9</name>
    <dbReference type="NCBI Taxonomy" id="2827973"/>
    <lineage>
        <taxon>Viruses</taxon>
        <taxon>Duplodnaviria</taxon>
        <taxon>Heunggongvirae</taxon>
        <taxon>Uroviricota</taxon>
        <taxon>Caudoviricetes</taxon>
    </lineage>
</organism>
<sequence>MMNTFLTYLAVQICFQIIGVWCARQAWQYCTVKYNKTFVRDANKLYRLIQGYFHKREFSHADVIDVNKLTCNYSTATNQYNIKTIFVIPFSDLDYVDELFHYLIEQEIIVPCKNNYYKIAKFY</sequence>
<dbReference type="EMBL" id="BK032759">
    <property type="protein sequence ID" value="DAF58739.1"/>
    <property type="molecule type" value="Genomic_DNA"/>
</dbReference>
<accession>A0A8S5T6V3</accession>
<name>A0A8S5T6V3_9CAUD</name>
<proteinExistence type="predicted"/>
<evidence type="ECO:0000313" key="1">
    <source>
        <dbReference type="EMBL" id="DAF58739.1"/>
    </source>
</evidence>
<reference evidence="1" key="1">
    <citation type="journal article" date="2021" name="Proc. Natl. Acad. Sci. U.S.A.">
        <title>A Catalog of Tens of Thousands of Viruses from Human Metagenomes Reveals Hidden Associations with Chronic Diseases.</title>
        <authorList>
            <person name="Tisza M.J."/>
            <person name="Buck C.B."/>
        </authorList>
    </citation>
    <scope>NUCLEOTIDE SEQUENCE</scope>
    <source>
        <strain evidence="1">CtxMM9</strain>
    </source>
</reference>